<feature type="chain" id="PRO_5016757628" description="Lipoprotein" evidence="2">
    <location>
        <begin position="28"/>
        <end position="370"/>
    </location>
</feature>
<evidence type="ECO:0000313" key="4">
    <source>
        <dbReference type="Proteomes" id="UP000253744"/>
    </source>
</evidence>
<feature type="region of interest" description="Disordered" evidence="1">
    <location>
        <begin position="55"/>
        <end position="86"/>
    </location>
</feature>
<evidence type="ECO:0000256" key="1">
    <source>
        <dbReference type="SAM" id="MobiDB-lite"/>
    </source>
</evidence>
<evidence type="ECO:0000256" key="2">
    <source>
        <dbReference type="SAM" id="SignalP"/>
    </source>
</evidence>
<protein>
    <recommendedName>
        <fullName evidence="5">Lipoprotein</fullName>
    </recommendedName>
</protein>
<evidence type="ECO:0000313" key="3">
    <source>
        <dbReference type="EMBL" id="AXG99174.1"/>
    </source>
</evidence>
<feature type="signal peptide" evidence="2">
    <location>
        <begin position="1"/>
        <end position="27"/>
    </location>
</feature>
<evidence type="ECO:0008006" key="5">
    <source>
        <dbReference type="Google" id="ProtNLM"/>
    </source>
</evidence>
<dbReference type="RefSeq" id="WP_114672040.1">
    <property type="nucleotide sequence ID" value="NZ_CP031158.1"/>
</dbReference>
<accession>A0A345IHK2</accession>
<dbReference type="Proteomes" id="UP000253744">
    <property type="component" value="Chromosome"/>
</dbReference>
<dbReference type="EMBL" id="CP031158">
    <property type="protein sequence ID" value="AXG99174.1"/>
    <property type="molecule type" value="Genomic_DNA"/>
</dbReference>
<dbReference type="SUPFAM" id="SSF63829">
    <property type="entry name" value="Calcium-dependent phosphotriesterase"/>
    <property type="match status" value="1"/>
</dbReference>
<dbReference type="AlphaFoldDB" id="A0A345IHK2"/>
<organism evidence="3 4">
    <name type="scientific">Deinococcus wulumuqiensis</name>
    <dbReference type="NCBI Taxonomy" id="980427"/>
    <lineage>
        <taxon>Bacteria</taxon>
        <taxon>Thermotogati</taxon>
        <taxon>Deinococcota</taxon>
        <taxon>Deinococci</taxon>
        <taxon>Deinococcales</taxon>
        <taxon>Deinococcaceae</taxon>
        <taxon>Deinococcus</taxon>
    </lineage>
</organism>
<sequence>MTPAFSASRARFLFAALLTAATVSLTACTGTEERAPNLRLAVLTAGGEALGYVDTAPPESDASTPAAPTLTPVGPVDGGRDLHTADGGRSLLLTRRTGAERRGAELTPGTPFAGLPFPTCLTRSAVDAARTRLLVLSECSGDVQRLALYRMDGTVVWTATLGTAVPPLSTPDAPPVNIAVVGDVAVVSRPALGGGSEVVRAAPRNVGDPVAVASLPERTVAVRDLAALSGGTVYAATDSGVYPLLDTGLPDLTRRVAAFGERRLDRLWGEPLGARTLLFGWHDPALSGGDAYLRVWDGAASGTPPSTAQNVAYVTDLRDVTLAPDGNLYVLSRTALTRFDAVLGVQSGNWQARTLLGSLNDARALAWLVP</sequence>
<keyword evidence="2" id="KW-0732">Signal</keyword>
<gene>
    <name evidence="3" type="ORF">DVJ83_08380</name>
</gene>
<dbReference type="KEGG" id="dwu:DVJ83_08380"/>
<name>A0A345IHK2_9DEIO</name>
<reference evidence="3 4" key="1">
    <citation type="submission" date="2018-07" db="EMBL/GenBank/DDBJ databases">
        <title>Complete Genome and Methylome Analysis of Deinococcus wulumuqiensis NEB 479.</title>
        <authorList>
            <person name="Fomenkov A."/>
            <person name="Luyten Y."/>
            <person name="Vincze T."/>
            <person name="Anton B.P."/>
            <person name="Clark T."/>
            <person name="Roberts R.J."/>
            <person name="Morgan R.D."/>
        </authorList>
    </citation>
    <scope>NUCLEOTIDE SEQUENCE [LARGE SCALE GENOMIC DNA]</scope>
    <source>
        <strain evidence="3 4">NEB 479</strain>
    </source>
</reference>
<dbReference type="STRING" id="1288484.GCA_000348665_02479"/>
<proteinExistence type="predicted"/>